<dbReference type="PANTHER" id="PTHR43592:SF15">
    <property type="entry name" value="CAAX AMINO TERMINAL PROTEASE FAMILY PROTEIN"/>
    <property type="match status" value="1"/>
</dbReference>
<evidence type="ECO:0000259" key="2">
    <source>
        <dbReference type="Pfam" id="PF02517"/>
    </source>
</evidence>
<dbReference type="RefSeq" id="WP_377362465.1">
    <property type="nucleotide sequence ID" value="NZ_JBHRYN010000007.1"/>
</dbReference>
<evidence type="ECO:0000256" key="1">
    <source>
        <dbReference type="SAM" id="Phobius"/>
    </source>
</evidence>
<reference evidence="4" key="1">
    <citation type="journal article" date="2019" name="Int. J. Syst. Evol. Microbiol.">
        <title>The Global Catalogue of Microorganisms (GCM) 10K type strain sequencing project: providing services to taxonomists for standard genome sequencing and annotation.</title>
        <authorList>
            <consortium name="The Broad Institute Genomics Platform"/>
            <consortium name="The Broad Institute Genome Sequencing Center for Infectious Disease"/>
            <person name="Wu L."/>
            <person name="Ma J."/>
        </authorList>
    </citation>
    <scope>NUCLEOTIDE SEQUENCE [LARGE SCALE GENOMIC DNA]</scope>
    <source>
        <strain evidence="4">CECT 8288</strain>
    </source>
</reference>
<feature type="domain" description="CAAX prenyl protease 2/Lysostaphin resistance protein A-like" evidence="2">
    <location>
        <begin position="4"/>
        <end position="80"/>
    </location>
</feature>
<accession>A0ABV7WNZ6</accession>
<keyword evidence="1" id="KW-0472">Membrane</keyword>
<proteinExistence type="predicted"/>
<keyword evidence="1" id="KW-0812">Transmembrane</keyword>
<dbReference type="PANTHER" id="PTHR43592">
    <property type="entry name" value="CAAX AMINO TERMINAL PROTEASE"/>
    <property type="match status" value="1"/>
</dbReference>
<comment type="caution">
    <text evidence="3">The sequence shown here is derived from an EMBL/GenBank/DDBJ whole genome shotgun (WGS) entry which is preliminary data.</text>
</comment>
<feature type="transmembrane region" description="Helical" evidence="1">
    <location>
        <begin position="71"/>
        <end position="89"/>
    </location>
</feature>
<gene>
    <name evidence="3" type="ORF">ACFOND_04040</name>
</gene>
<feature type="transmembrane region" description="Helical" evidence="1">
    <location>
        <begin position="22"/>
        <end position="41"/>
    </location>
</feature>
<dbReference type="InterPro" id="IPR003675">
    <property type="entry name" value="Rce1/LyrA-like_dom"/>
</dbReference>
<dbReference type="Pfam" id="PF02517">
    <property type="entry name" value="Rce1-like"/>
    <property type="match status" value="1"/>
</dbReference>
<keyword evidence="1" id="KW-1133">Transmembrane helix</keyword>
<dbReference type="GO" id="GO:0016787">
    <property type="term" value="F:hydrolase activity"/>
    <property type="evidence" value="ECO:0007669"/>
    <property type="project" value="UniProtKB-KW"/>
</dbReference>
<organism evidence="3 4">
    <name type="scientific">Reinekea marina</name>
    <dbReference type="NCBI Taxonomy" id="1310421"/>
    <lineage>
        <taxon>Bacteria</taxon>
        <taxon>Pseudomonadati</taxon>
        <taxon>Pseudomonadota</taxon>
        <taxon>Gammaproteobacteria</taxon>
        <taxon>Oceanospirillales</taxon>
        <taxon>Saccharospirillaceae</taxon>
        <taxon>Reinekea</taxon>
    </lineage>
</organism>
<dbReference type="Proteomes" id="UP001595710">
    <property type="component" value="Unassembled WGS sequence"/>
</dbReference>
<feature type="transmembrane region" description="Helical" evidence="1">
    <location>
        <begin position="47"/>
        <end position="64"/>
    </location>
</feature>
<keyword evidence="4" id="KW-1185">Reference proteome</keyword>
<keyword evidence="3" id="KW-0378">Hydrolase</keyword>
<protein>
    <submittedName>
        <fullName evidence="3">CPBP family intramembrane glutamic endopeptidase</fullName>
        <ecNumber evidence="3">3.4.-.-</ecNumber>
    </submittedName>
</protein>
<dbReference type="EC" id="3.4.-.-" evidence="3"/>
<evidence type="ECO:0000313" key="4">
    <source>
        <dbReference type="Proteomes" id="UP001595710"/>
    </source>
</evidence>
<sequence>MEQVLIAPLFEELLFRGYLLHFFYKYFGLRFSTVIVAIIFALPHPDVLGSALFSIILSVITLKSRSLYPAIIIHILFNIFGLLIIGFDLDVILVRSMEIMSIDYTEDSFIRYLIGNLLVFVPLISIYYIARSRYLT</sequence>
<evidence type="ECO:0000313" key="3">
    <source>
        <dbReference type="EMBL" id="MFC3700802.1"/>
    </source>
</evidence>
<name>A0ABV7WNZ6_9GAMM</name>
<dbReference type="EMBL" id="JBHRYN010000007">
    <property type="protein sequence ID" value="MFC3700802.1"/>
    <property type="molecule type" value="Genomic_DNA"/>
</dbReference>
<feature type="transmembrane region" description="Helical" evidence="1">
    <location>
        <begin position="109"/>
        <end position="130"/>
    </location>
</feature>